<dbReference type="GO" id="GO:0005096">
    <property type="term" value="F:GTPase activator activity"/>
    <property type="evidence" value="ECO:0007669"/>
    <property type="project" value="TreeGrafter"/>
</dbReference>
<dbReference type="OMA" id="IVAMINT"/>
<dbReference type="KEGG" id="eiv:EIN_320430"/>
<dbReference type="EMBL" id="KB206890">
    <property type="protein sequence ID" value="ELP87044.1"/>
    <property type="molecule type" value="Genomic_DNA"/>
</dbReference>
<dbReference type="Gene3D" id="1.10.555.10">
    <property type="entry name" value="Rho GTPase activation protein"/>
    <property type="match status" value="1"/>
</dbReference>
<sequence>MEKKKGMKVRTRNELCEVKRGSINRERVSSASIIGLHVAFGNPILVKKPSKVSHKTLPHIKIEKTMLGGYDIMESVDQTTFSLLDKRSKEATILNLISHSFATLVNGKSAKRKPSFKTEKLNIFESIEPFTSLGFCEFGKKVIDVIMKEDDPTHTKRHQFVQLDECDKRILQVLNEVVTDKNYVSENGSDIVAMINTYADKIAAPTELADRRPLQNTEKTINMSKELEFWNCQKINTYNYKTLFDSFAEQVGQHGDYMRTVGILNLVGMIRKEDVDKLCDPFEFLESEFKAVSSQFQQYFDECSRIEQEIQNSLLSADENKLEEIEQMLHFTYPLYMNSLIQSFRQLFSIGNIHLGNDNTSGIIQKARQEKVVSEVERHKDAQNTYLGKELMDILVSENRTTDSVPIHIEILLTYLYDYCYDSPNIFAPLSSDDVVVASQILRMLQVIDMNQLSPHLLAGALKMFLCQIPGRLINKTLTHSLIEQWSSIPKPISFQMFNKTIRNLLNTCLPQNLTLLKYTFKLFSKVNAFSQTNKTNEFVIAKQFSEVVFDVEESVQEKAQVLEEIVCFIVLEFKHFFPEDISDTVLMLEKDKKKLKEFEKNTQKEREGRILQLTTMVPPPKFLAQDKETRVENKGSELLNEIQQYIINKKTRKMQCE</sequence>
<dbReference type="PANTHER" id="PTHR23179">
    <property type="entry name" value="T-CELL ACTIVATION RHO GTPASE ACTIVATING PROTEIN-RELATED"/>
    <property type="match status" value="1"/>
</dbReference>
<feature type="domain" description="Rho-GAP" evidence="1">
    <location>
        <begin position="389"/>
        <end position="578"/>
    </location>
</feature>
<dbReference type="InterPro" id="IPR008936">
    <property type="entry name" value="Rho_GTPase_activation_prot"/>
</dbReference>
<dbReference type="AlphaFoldDB" id="A0A0A1TZP9"/>
<dbReference type="PANTHER" id="PTHR23179:SF3">
    <property type="entry name" value="RHO GTPASE-ACTIVATING PROTEIN 20"/>
    <property type="match status" value="1"/>
</dbReference>
<keyword evidence="3" id="KW-1185">Reference proteome</keyword>
<reference evidence="2 3" key="1">
    <citation type="submission" date="2012-10" db="EMBL/GenBank/DDBJ databases">
        <authorList>
            <person name="Zafar N."/>
            <person name="Inman J."/>
            <person name="Hall N."/>
            <person name="Lorenzi H."/>
            <person name="Caler E."/>
        </authorList>
    </citation>
    <scope>NUCLEOTIDE SEQUENCE [LARGE SCALE GENOMIC DNA]</scope>
    <source>
        <strain evidence="2 3">IP1</strain>
    </source>
</reference>
<dbReference type="OrthoDB" id="27389at2759"/>
<dbReference type="SUPFAM" id="SSF48350">
    <property type="entry name" value="GTPase activation domain, GAP"/>
    <property type="match status" value="1"/>
</dbReference>
<evidence type="ECO:0000313" key="2">
    <source>
        <dbReference type="EMBL" id="ELP87044.1"/>
    </source>
</evidence>
<proteinExistence type="predicted"/>
<dbReference type="Proteomes" id="UP000014680">
    <property type="component" value="Unassembled WGS sequence"/>
</dbReference>
<gene>
    <name evidence="2" type="ORF">EIN_320430</name>
</gene>
<dbReference type="GO" id="GO:0007165">
    <property type="term" value="P:signal transduction"/>
    <property type="evidence" value="ECO:0007669"/>
    <property type="project" value="InterPro"/>
</dbReference>
<dbReference type="InterPro" id="IPR000198">
    <property type="entry name" value="RhoGAP_dom"/>
</dbReference>
<accession>A0A0A1TZP9</accession>
<name>A0A0A1TZP9_ENTIV</name>
<protein>
    <recommendedName>
        <fullName evidence="1">Rho-GAP domain-containing protein</fullName>
    </recommendedName>
</protein>
<dbReference type="GeneID" id="14885955"/>
<dbReference type="VEuPathDB" id="AmoebaDB:EIN_320430"/>
<organism evidence="2 3">
    <name type="scientific">Entamoeba invadens IP1</name>
    <dbReference type="NCBI Taxonomy" id="370355"/>
    <lineage>
        <taxon>Eukaryota</taxon>
        <taxon>Amoebozoa</taxon>
        <taxon>Evosea</taxon>
        <taxon>Archamoebae</taxon>
        <taxon>Mastigamoebida</taxon>
        <taxon>Entamoebidae</taxon>
        <taxon>Entamoeba</taxon>
    </lineage>
</organism>
<dbReference type="SMART" id="SM00324">
    <property type="entry name" value="RhoGAP"/>
    <property type="match status" value="1"/>
</dbReference>
<evidence type="ECO:0000313" key="3">
    <source>
        <dbReference type="Proteomes" id="UP000014680"/>
    </source>
</evidence>
<dbReference type="RefSeq" id="XP_004253815.1">
    <property type="nucleotide sequence ID" value="XM_004253767.1"/>
</dbReference>
<dbReference type="Pfam" id="PF00620">
    <property type="entry name" value="RhoGAP"/>
    <property type="match status" value="1"/>
</dbReference>
<dbReference type="PROSITE" id="PS50238">
    <property type="entry name" value="RHOGAP"/>
    <property type="match status" value="1"/>
</dbReference>
<dbReference type="CDD" id="cd00159">
    <property type="entry name" value="RhoGAP"/>
    <property type="match status" value="1"/>
</dbReference>
<evidence type="ECO:0000259" key="1">
    <source>
        <dbReference type="PROSITE" id="PS50238"/>
    </source>
</evidence>